<evidence type="ECO:0008006" key="3">
    <source>
        <dbReference type="Google" id="ProtNLM"/>
    </source>
</evidence>
<dbReference type="Proteomes" id="UP000070224">
    <property type="component" value="Unassembled WGS sequence"/>
</dbReference>
<sequence length="196" mass="21578">MRLHSTKPTAPTKERRYLAEYYNVISTEGALLFTLARSKSLFNTTVDMKLKQIFALLGVALLGLSACSKDTPKTNPASSGSLAGSQWEYIEQEQEDDGKTETTTTVLRFIDGTKFVTESTSVTTQGGTILKSEKDTPKQGTYTYQGKEVTLTTTRQDDGKIITSIVRLVMDDTNQTLAGTVTDDGVRKGIIYTRKK</sequence>
<comment type="caution">
    <text evidence="1">The sequence shown here is derived from an EMBL/GenBank/DDBJ whole genome shotgun (WGS) entry which is preliminary data.</text>
</comment>
<proteinExistence type="predicted"/>
<evidence type="ECO:0000313" key="2">
    <source>
        <dbReference type="Proteomes" id="UP000070224"/>
    </source>
</evidence>
<gene>
    <name evidence="1" type="ORF">HMPREF3185_00065</name>
</gene>
<dbReference type="PATRIC" id="fig|322095.3.peg.65"/>
<accession>A0A134BFT7</accession>
<protein>
    <recommendedName>
        <fullName evidence="3">Lipocalin-like domain-containing protein</fullName>
    </recommendedName>
</protein>
<dbReference type="EMBL" id="LSDK01000006">
    <property type="protein sequence ID" value="KXB78808.1"/>
    <property type="molecule type" value="Genomic_DNA"/>
</dbReference>
<dbReference type="STRING" id="322095.HMPREF3185_00065"/>
<name>A0A134BFT7_9PORP</name>
<organism evidence="1 2">
    <name type="scientific">Porphyromonas somerae</name>
    <dbReference type="NCBI Taxonomy" id="322095"/>
    <lineage>
        <taxon>Bacteria</taxon>
        <taxon>Pseudomonadati</taxon>
        <taxon>Bacteroidota</taxon>
        <taxon>Bacteroidia</taxon>
        <taxon>Bacteroidales</taxon>
        <taxon>Porphyromonadaceae</taxon>
        <taxon>Porphyromonas</taxon>
    </lineage>
</organism>
<reference evidence="2" key="1">
    <citation type="submission" date="2016-01" db="EMBL/GenBank/DDBJ databases">
        <authorList>
            <person name="Mitreva M."/>
            <person name="Pepin K.H."/>
            <person name="Mihindukulasuriya K.A."/>
            <person name="Fulton R."/>
            <person name="Fronick C."/>
            <person name="O'Laughlin M."/>
            <person name="Miner T."/>
            <person name="Herter B."/>
            <person name="Rosa B.A."/>
            <person name="Cordes M."/>
            <person name="Tomlinson C."/>
            <person name="Wollam A."/>
            <person name="Palsikar V.B."/>
            <person name="Mardis E.R."/>
            <person name="Wilson R.K."/>
        </authorList>
    </citation>
    <scope>NUCLEOTIDE SEQUENCE [LARGE SCALE GENOMIC DNA]</scope>
    <source>
        <strain evidence="2">KA00683</strain>
    </source>
</reference>
<dbReference type="AlphaFoldDB" id="A0A134BFT7"/>
<keyword evidence="2" id="KW-1185">Reference proteome</keyword>
<evidence type="ECO:0000313" key="1">
    <source>
        <dbReference type="EMBL" id="KXB78808.1"/>
    </source>
</evidence>